<evidence type="ECO:0000313" key="1">
    <source>
        <dbReference type="EMBL" id="VEH16572.1"/>
    </source>
</evidence>
<reference evidence="1 2" key="1">
    <citation type="submission" date="2018-12" db="EMBL/GenBank/DDBJ databases">
        <authorList>
            <consortium name="Pathogen Informatics"/>
        </authorList>
    </citation>
    <scope>NUCLEOTIDE SEQUENCE [LARGE SCALE GENOMIC DNA]</scope>
    <source>
        <strain evidence="1 2">NCTC13071</strain>
    </source>
</reference>
<protein>
    <submittedName>
        <fullName evidence="1">Uncharacterized protein</fullName>
    </submittedName>
</protein>
<dbReference type="EMBL" id="LR134384">
    <property type="protein sequence ID" value="VEH16572.1"/>
    <property type="molecule type" value="Genomic_DNA"/>
</dbReference>
<dbReference type="Proteomes" id="UP000274578">
    <property type="component" value="Chromosome 1"/>
</dbReference>
<organism evidence="1 2">
    <name type="scientific">Segatella oris</name>
    <dbReference type="NCBI Taxonomy" id="28135"/>
    <lineage>
        <taxon>Bacteria</taxon>
        <taxon>Pseudomonadati</taxon>
        <taxon>Bacteroidota</taxon>
        <taxon>Bacteroidia</taxon>
        <taxon>Bacteroidales</taxon>
        <taxon>Prevotellaceae</taxon>
        <taxon>Segatella</taxon>
    </lineage>
</organism>
<dbReference type="GeneID" id="85013335"/>
<dbReference type="KEGG" id="poc:NCTC13071_02610"/>
<evidence type="ECO:0000313" key="2">
    <source>
        <dbReference type="Proteomes" id="UP000274578"/>
    </source>
</evidence>
<sequence>MEKNIYLQCEKEHSEQTLQQRLNGIRALLSKPICLFASYYSAVLGREINMRQTLLLLNAQLAFVFTVMPVDAHLIGRAVCCVWFLRAVTACRKAL</sequence>
<proteinExistence type="predicted"/>
<name>A0A3S4UNI0_9BACT</name>
<accession>A0A3S4UNI0</accession>
<gene>
    <name evidence="1" type="ORF">NCTC13071_02610</name>
</gene>
<dbReference type="AlphaFoldDB" id="A0A3S4UNI0"/>
<dbReference type="RefSeq" id="WP_018920564.1">
    <property type="nucleotide sequence ID" value="NZ_JBHROV010000087.1"/>
</dbReference>